<dbReference type="InParanoid" id="A0A369K0Z7"/>
<comment type="caution">
    <text evidence="6">The sequence shown here is derived from an EMBL/GenBank/DDBJ whole genome shotgun (WGS) entry which is preliminary data.</text>
</comment>
<protein>
    <recommendedName>
        <fullName evidence="5">MYND-type domain-containing protein</fullName>
    </recommendedName>
</protein>
<dbReference type="Proteomes" id="UP000076154">
    <property type="component" value="Unassembled WGS sequence"/>
</dbReference>
<dbReference type="PROSITE" id="PS50865">
    <property type="entry name" value="ZF_MYND_2"/>
    <property type="match status" value="1"/>
</dbReference>
<keyword evidence="3" id="KW-0862">Zinc</keyword>
<dbReference type="Pfam" id="PF01753">
    <property type="entry name" value="zf-MYND"/>
    <property type="match status" value="1"/>
</dbReference>
<name>A0A369K0Z7_HYPMA</name>
<evidence type="ECO:0000256" key="1">
    <source>
        <dbReference type="ARBA" id="ARBA00022723"/>
    </source>
</evidence>
<evidence type="ECO:0000256" key="2">
    <source>
        <dbReference type="ARBA" id="ARBA00022771"/>
    </source>
</evidence>
<evidence type="ECO:0000259" key="5">
    <source>
        <dbReference type="PROSITE" id="PS50865"/>
    </source>
</evidence>
<dbReference type="SUPFAM" id="SSF144232">
    <property type="entry name" value="HIT/MYND zinc finger-like"/>
    <property type="match status" value="1"/>
</dbReference>
<accession>A0A369K0Z7</accession>
<gene>
    <name evidence="6" type="ORF">Hypma_004292</name>
</gene>
<dbReference type="PROSITE" id="PS01360">
    <property type="entry name" value="ZF_MYND_1"/>
    <property type="match status" value="1"/>
</dbReference>
<evidence type="ECO:0000256" key="4">
    <source>
        <dbReference type="PROSITE-ProRule" id="PRU00134"/>
    </source>
</evidence>
<feature type="domain" description="MYND-type" evidence="5">
    <location>
        <begin position="285"/>
        <end position="324"/>
    </location>
</feature>
<dbReference type="GO" id="GO:0008270">
    <property type="term" value="F:zinc ion binding"/>
    <property type="evidence" value="ECO:0007669"/>
    <property type="project" value="UniProtKB-KW"/>
</dbReference>
<keyword evidence="1" id="KW-0479">Metal-binding</keyword>
<keyword evidence="2 4" id="KW-0863">Zinc-finger</keyword>
<sequence length="327" mass="37462">MRRRRRPYEGPQTPVGSLDDILSLTGANPLKIMTVSDDACAASTLIQYRMFRDYGVCTSVDSLFDAPPETLPEGPSRERYLARKSVIAWFKAHERQWTPILYRYEIVKASAKRERDWGHLIFVDMSLCRFLLVMVYPSICDCGECGTNRHDYEAMTKYHAHRFMSLLKCVYHDLEIEGWVRATYTTPEQNYTLDPKFASPFEPPDINSTEDAGSIPRPPIICVKSDNFVPCLLLSELEKIDNLRAQDLDSPGQSIPPHVRAQVLGSKDARPGVGSVWQQRNSRRCSHCGILKEKNLMLCSKCKLDYYCGRECQKLAWPSHKRFCRQG</sequence>
<evidence type="ECO:0000313" key="6">
    <source>
        <dbReference type="EMBL" id="RDB27272.1"/>
    </source>
</evidence>
<evidence type="ECO:0000256" key="3">
    <source>
        <dbReference type="ARBA" id="ARBA00022833"/>
    </source>
</evidence>
<dbReference type="Gene3D" id="6.10.140.2220">
    <property type="match status" value="1"/>
</dbReference>
<proteinExistence type="predicted"/>
<dbReference type="OrthoDB" id="341421at2759"/>
<dbReference type="STRING" id="39966.A0A369K0Z7"/>
<dbReference type="AlphaFoldDB" id="A0A369K0Z7"/>
<dbReference type="InterPro" id="IPR002893">
    <property type="entry name" value="Znf_MYND"/>
</dbReference>
<evidence type="ECO:0000313" key="7">
    <source>
        <dbReference type="Proteomes" id="UP000076154"/>
    </source>
</evidence>
<dbReference type="EMBL" id="LUEZ02000017">
    <property type="protein sequence ID" value="RDB27272.1"/>
    <property type="molecule type" value="Genomic_DNA"/>
</dbReference>
<organism evidence="6 7">
    <name type="scientific">Hypsizygus marmoreus</name>
    <name type="common">White beech mushroom</name>
    <name type="synonym">Agaricus marmoreus</name>
    <dbReference type="NCBI Taxonomy" id="39966"/>
    <lineage>
        <taxon>Eukaryota</taxon>
        <taxon>Fungi</taxon>
        <taxon>Dikarya</taxon>
        <taxon>Basidiomycota</taxon>
        <taxon>Agaricomycotina</taxon>
        <taxon>Agaricomycetes</taxon>
        <taxon>Agaricomycetidae</taxon>
        <taxon>Agaricales</taxon>
        <taxon>Tricholomatineae</taxon>
        <taxon>Lyophyllaceae</taxon>
        <taxon>Hypsizygus</taxon>
    </lineage>
</organism>
<keyword evidence="7" id="KW-1185">Reference proteome</keyword>
<reference evidence="6" key="1">
    <citation type="submission" date="2018-04" db="EMBL/GenBank/DDBJ databases">
        <title>Whole genome sequencing of Hypsizygus marmoreus.</title>
        <authorList>
            <person name="Choi I.-G."/>
            <person name="Min B."/>
            <person name="Kim J.-G."/>
            <person name="Kim S."/>
            <person name="Oh Y.-L."/>
            <person name="Kong W.-S."/>
            <person name="Park H."/>
            <person name="Jeong J."/>
            <person name="Song E.-S."/>
        </authorList>
    </citation>
    <scope>NUCLEOTIDE SEQUENCE [LARGE SCALE GENOMIC DNA]</scope>
    <source>
        <strain evidence="6">51987-8</strain>
    </source>
</reference>